<accession>A0A7S9LRP4</accession>
<dbReference type="EMBL" id="CP064942">
    <property type="protein sequence ID" value="QPH53854.1"/>
    <property type="molecule type" value="Genomic_DNA"/>
</dbReference>
<dbReference type="InterPro" id="IPR012349">
    <property type="entry name" value="Split_barrel_FMN-bd"/>
</dbReference>
<evidence type="ECO:0000313" key="1">
    <source>
        <dbReference type="EMBL" id="QPH53854.1"/>
    </source>
</evidence>
<organism evidence="1 2">
    <name type="scientific">Pontivivens ytuae</name>
    <dbReference type="NCBI Taxonomy" id="2789856"/>
    <lineage>
        <taxon>Bacteria</taxon>
        <taxon>Pseudomonadati</taxon>
        <taxon>Pseudomonadota</taxon>
        <taxon>Alphaproteobacteria</taxon>
        <taxon>Rhodobacterales</taxon>
        <taxon>Paracoccaceae</taxon>
        <taxon>Pontivivens</taxon>
    </lineage>
</organism>
<name>A0A7S9LRP4_9RHOB</name>
<gene>
    <name evidence="1" type="ORF">I0K15_19095</name>
</gene>
<dbReference type="Proteomes" id="UP000594800">
    <property type="component" value="Chromosome"/>
</dbReference>
<proteinExistence type="predicted"/>
<dbReference type="PANTHER" id="PTHR35802:SF1">
    <property type="entry name" value="PROTEASE SYNTHASE AND SPORULATION PROTEIN PAI 2"/>
    <property type="match status" value="1"/>
</dbReference>
<keyword evidence="2" id="KW-1185">Reference proteome</keyword>
<dbReference type="KEGG" id="poz:I0K15_19095"/>
<dbReference type="RefSeq" id="WP_196103063.1">
    <property type="nucleotide sequence ID" value="NZ_CP064942.1"/>
</dbReference>
<dbReference type="SUPFAM" id="SSF50475">
    <property type="entry name" value="FMN-binding split barrel"/>
    <property type="match status" value="1"/>
</dbReference>
<dbReference type="AlphaFoldDB" id="A0A7S9LRP4"/>
<dbReference type="Gene3D" id="2.30.110.10">
    <property type="entry name" value="Electron Transport, Fmn-binding Protein, Chain A"/>
    <property type="match status" value="1"/>
</dbReference>
<protein>
    <submittedName>
        <fullName evidence="1">FMN-binding negative transcriptional regulator</fullName>
    </submittedName>
</protein>
<evidence type="ECO:0000313" key="2">
    <source>
        <dbReference type="Proteomes" id="UP000594800"/>
    </source>
</evidence>
<dbReference type="Pfam" id="PF04299">
    <property type="entry name" value="FMN_bind_2"/>
    <property type="match status" value="1"/>
</dbReference>
<dbReference type="PIRSF" id="PIRSF010372">
    <property type="entry name" value="PaiB"/>
    <property type="match status" value="1"/>
</dbReference>
<reference evidence="1 2" key="1">
    <citation type="submission" date="2020-11" db="EMBL/GenBank/DDBJ databases">
        <title>Description of Pontivivens ytuae sp. nov. isolated from deep sea sediment of Mariana Trench.</title>
        <authorList>
            <person name="Wang Z."/>
            <person name="Sun Q.-L."/>
            <person name="Xu X.-D."/>
            <person name="Tang Y.-Z."/>
            <person name="Zhang J."/>
        </authorList>
    </citation>
    <scope>NUCLEOTIDE SEQUENCE [LARGE SCALE GENOMIC DNA]</scope>
    <source>
        <strain evidence="1 2">MT2928</strain>
    </source>
</reference>
<sequence>MHPNPTFRKAERAQNIDFARRRGFGTLSVNGPNGPLAAHVPFLLDADGTVAEAHLARSNPILRAAGPALLAVTGPDGYISPDWYGADDQVPTWNYVAVHLRGRLDVLEPDVLRPHLDALSARHETPLDKRPWTMAKMTPDVATRMMRMIVPVRLHIDAVEGTWKLNQNKKAAHRLAAADAVETGHGTELRHLAAWMRDPPA</sequence>
<dbReference type="PANTHER" id="PTHR35802">
    <property type="entry name" value="PROTEASE SYNTHASE AND SPORULATION PROTEIN PAI 2"/>
    <property type="match status" value="1"/>
</dbReference>
<dbReference type="InterPro" id="IPR007396">
    <property type="entry name" value="TR_PAI2-type"/>
</dbReference>